<dbReference type="OrthoDB" id="1522859at2"/>
<dbReference type="EMBL" id="FZNT01000002">
    <property type="protein sequence ID" value="SNR37074.1"/>
    <property type="molecule type" value="Genomic_DNA"/>
</dbReference>
<dbReference type="Gene3D" id="3.30.1150.10">
    <property type="match status" value="1"/>
</dbReference>
<gene>
    <name evidence="3" type="ORF">SAMN06265371_10213</name>
</gene>
<dbReference type="Proteomes" id="UP000198384">
    <property type="component" value="Unassembled WGS sequence"/>
</dbReference>
<evidence type="ECO:0000256" key="1">
    <source>
        <dbReference type="SAM" id="Phobius"/>
    </source>
</evidence>
<name>A0A238VSC7_9FLAO</name>
<keyword evidence="1" id="KW-0472">Membrane</keyword>
<accession>A0A238VSC7</accession>
<organism evidence="3 4">
    <name type="scientific">Lutibacter agarilyticus</name>
    <dbReference type="NCBI Taxonomy" id="1109740"/>
    <lineage>
        <taxon>Bacteria</taxon>
        <taxon>Pseudomonadati</taxon>
        <taxon>Bacteroidota</taxon>
        <taxon>Flavobacteriia</taxon>
        <taxon>Flavobacteriales</taxon>
        <taxon>Flavobacteriaceae</taxon>
        <taxon>Lutibacter</taxon>
    </lineage>
</organism>
<protein>
    <submittedName>
        <fullName evidence="3">Protein TonB</fullName>
    </submittedName>
</protein>
<dbReference type="Pfam" id="PF03544">
    <property type="entry name" value="TonB_C"/>
    <property type="match status" value="1"/>
</dbReference>
<dbReference type="RefSeq" id="WP_089380231.1">
    <property type="nucleotide sequence ID" value="NZ_FZNT01000002.1"/>
</dbReference>
<reference evidence="3 4" key="1">
    <citation type="submission" date="2017-06" db="EMBL/GenBank/DDBJ databases">
        <authorList>
            <person name="Kim H.J."/>
            <person name="Triplett B.A."/>
        </authorList>
    </citation>
    <scope>NUCLEOTIDE SEQUENCE [LARGE SCALE GENOMIC DNA]</scope>
    <source>
        <strain evidence="3 4">DSM 29150</strain>
    </source>
</reference>
<dbReference type="GO" id="GO:0055085">
    <property type="term" value="P:transmembrane transport"/>
    <property type="evidence" value="ECO:0007669"/>
    <property type="project" value="InterPro"/>
</dbReference>
<keyword evidence="4" id="KW-1185">Reference proteome</keyword>
<keyword evidence="1" id="KW-1133">Transmembrane helix</keyword>
<proteinExistence type="predicted"/>
<evidence type="ECO:0000259" key="2">
    <source>
        <dbReference type="Pfam" id="PF03544"/>
    </source>
</evidence>
<feature type="domain" description="TonB C-terminal" evidence="2">
    <location>
        <begin position="182"/>
        <end position="242"/>
    </location>
</feature>
<evidence type="ECO:0000313" key="4">
    <source>
        <dbReference type="Proteomes" id="UP000198384"/>
    </source>
</evidence>
<sequence length="243" mass="27229">MQVKKYPNAVLENYSKILIQLGLVLSLFIVYEFIQLKSYPREVKELVGTLVGVDDNEQIVEFKPIEVVQPKSAQPVIPDKILKVDDEVEVEETIIESTETDESEAVIVDVDKDVVEVEEEEEVVEDVPFVIIEDVPVFPGCKGSKSELRACFSAEVSKLVNKKFNSELATDLGLSSGSIQRIFVMFKIDKNGDIVDVKARAPHKRLQEEAIRVVKLLPKMTPGKQRGKAVGVKYALPITFKIQ</sequence>
<keyword evidence="1" id="KW-0812">Transmembrane</keyword>
<dbReference type="SUPFAM" id="SSF74653">
    <property type="entry name" value="TolA/TonB C-terminal domain"/>
    <property type="match status" value="1"/>
</dbReference>
<dbReference type="AlphaFoldDB" id="A0A238VSC7"/>
<feature type="transmembrane region" description="Helical" evidence="1">
    <location>
        <begin position="17"/>
        <end position="34"/>
    </location>
</feature>
<evidence type="ECO:0000313" key="3">
    <source>
        <dbReference type="EMBL" id="SNR37074.1"/>
    </source>
</evidence>
<dbReference type="InterPro" id="IPR037682">
    <property type="entry name" value="TonB_C"/>
</dbReference>